<feature type="transmembrane region" description="Helical" evidence="7">
    <location>
        <begin position="299"/>
        <end position="320"/>
    </location>
</feature>
<evidence type="ECO:0000256" key="1">
    <source>
        <dbReference type="ARBA" id="ARBA00004651"/>
    </source>
</evidence>
<feature type="transmembrane region" description="Helical" evidence="7">
    <location>
        <begin position="200"/>
        <end position="219"/>
    </location>
</feature>
<dbReference type="Pfam" id="PF01757">
    <property type="entry name" value="Acyl_transf_3"/>
    <property type="match status" value="1"/>
</dbReference>
<evidence type="ECO:0000256" key="2">
    <source>
        <dbReference type="ARBA" id="ARBA00007400"/>
    </source>
</evidence>
<dbReference type="PANTHER" id="PTHR40074">
    <property type="entry name" value="O-ACETYLTRANSFERASE WECH"/>
    <property type="match status" value="1"/>
</dbReference>
<feature type="transmembrane region" description="Helical" evidence="7">
    <location>
        <begin position="105"/>
        <end position="124"/>
    </location>
</feature>
<feature type="transmembrane region" description="Helical" evidence="7">
    <location>
        <begin position="25"/>
        <end position="48"/>
    </location>
</feature>
<gene>
    <name evidence="9" type="ORF">H8S62_09495</name>
</gene>
<keyword evidence="9" id="KW-0012">Acyltransferase</keyword>
<feature type="transmembrane region" description="Helical" evidence="7">
    <location>
        <begin position="261"/>
        <end position="279"/>
    </location>
</feature>
<feature type="transmembrane region" description="Helical" evidence="7">
    <location>
        <begin position="169"/>
        <end position="188"/>
    </location>
</feature>
<sequence>MAAVVYLHTAAGALRQSPDTALWHFSNVFASLGTAAVPLFFMLSGSLLMSSEKTADPAYVLRRRVPRVLVPGLAWSLLIIAFIWVREGGAAALSRLLALPYTTVLTPYWFLYALVPMYLLSPLLKRMVDNLERRHWNYLMGLWVLVTLGLHTLRFFIPEPWNGLVTENMTLGVSLLEGYLGYFLLGPWLDGIRKLPSRGLLWAVFLADWAVIALGTWGMTSAKGWYGEWFSSYQGLFAMVLAASIFLLVKSCCGGGRGSGRRLVLLSSCSFGVYLAHPLAIKVVEWAWVRLTGGPSTGIPSQVCIWLAALAACVLGVVLVSSVKPLCYLVTGQTFSTACAESNLFSLFRRR</sequence>
<keyword evidence="5 7" id="KW-1133">Transmembrane helix</keyword>
<accession>A0A8J6J6Z4</accession>
<keyword evidence="4 7" id="KW-0812">Transmembrane</keyword>
<dbReference type="GO" id="GO:0005886">
    <property type="term" value="C:plasma membrane"/>
    <property type="evidence" value="ECO:0007669"/>
    <property type="project" value="UniProtKB-SubCell"/>
</dbReference>
<dbReference type="GO" id="GO:0009246">
    <property type="term" value="P:enterobacterial common antigen biosynthetic process"/>
    <property type="evidence" value="ECO:0007669"/>
    <property type="project" value="TreeGrafter"/>
</dbReference>
<evidence type="ECO:0000313" key="10">
    <source>
        <dbReference type="Proteomes" id="UP000607645"/>
    </source>
</evidence>
<dbReference type="GO" id="GO:0016413">
    <property type="term" value="F:O-acetyltransferase activity"/>
    <property type="evidence" value="ECO:0007669"/>
    <property type="project" value="TreeGrafter"/>
</dbReference>
<evidence type="ECO:0000256" key="3">
    <source>
        <dbReference type="ARBA" id="ARBA00022475"/>
    </source>
</evidence>
<comment type="caution">
    <text evidence="9">The sequence shown here is derived from an EMBL/GenBank/DDBJ whole genome shotgun (WGS) entry which is preliminary data.</text>
</comment>
<keyword evidence="10" id="KW-1185">Reference proteome</keyword>
<feature type="transmembrane region" description="Helical" evidence="7">
    <location>
        <begin position="68"/>
        <end position="85"/>
    </location>
</feature>
<keyword evidence="3" id="KW-1003">Cell membrane</keyword>
<reference evidence="9" key="1">
    <citation type="submission" date="2020-08" db="EMBL/GenBank/DDBJ databases">
        <title>Genome public.</title>
        <authorList>
            <person name="Liu C."/>
            <person name="Sun Q."/>
        </authorList>
    </citation>
    <scope>NUCLEOTIDE SEQUENCE</scope>
    <source>
        <strain evidence="9">NSJ-52</strain>
    </source>
</reference>
<evidence type="ECO:0000313" key="9">
    <source>
        <dbReference type="EMBL" id="MBC5737242.1"/>
    </source>
</evidence>
<name>A0A8J6J6Z4_9FIRM</name>
<organism evidence="9 10">
    <name type="scientific">Lawsonibacter faecis</name>
    <dbReference type="NCBI Taxonomy" id="2763052"/>
    <lineage>
        <taxon>Bacteria</taxon>
        <taxon>Bacillati</taxon>
        <taxon>Bacillota</taxon>
        <taxon>Clostridia</taxon>
        <taxon>Eubacteriales</taxon>
        <taxon>Oscillospiraceae</taxon>
        <taxon>Lawsonibacter</taxon>
    </lineage>
</organism>
<protein>
    <submittedName>
        <fullName evidence="9">Acyltransferase</fullName>
    </submittedName>
</protein>
<dbReference type="AlphaFoldDB" id="A0A8J6J6Z4"/>
<evidence type="ECO:0000256" key="7">
    <source>
        <dbReference type="SAM" id="Phobius"/>
    </source>
</evidence>
<feature type="domain" description="Acyltransferase 3" evidence="8">
    <location>
        <begin position="1"/>
        <end position="318"/>
    </location>
</feature>
<evidence type="ECO:0000256" key="5">
    <source>
        <dbReference type="ARBA" id="ARBA00022989"/>
    </source>
</evidence>
<dbReference type="PANTHER" id="PTHR40074:SF2">
    <property type="entry name" value="O-ACETYLTRANSFERASE WECH"/>
    <property type="match status" value="1"/>
</dbReference>
<dbReference type="EMBL" id="JACOPQ010000006">
    <property type="protein sequence ID" value="MBC5737242.1"/>
    <property type="molecule type" value="Genomic_DNA"/>
</dbReference>
<proteinExistence type="inferred from homology"/>
<feature type="transmembrane region" description="Helical" evidence="7">
    <location>
        <begin position="136"/>
        <end position="157"/>
    </location>
</feature>
<evidence type="ECO:0000256" key="6">
    <source>
        <dbReference type="ARBA" id="ARBA00023136"/>
    </source>
</evidence>
<evidence type="ECO:0000256" key="4">
    <source>
        <dbReference type="ARBA" id="ARBA00022692"/>
    </source>
</evidence>
<dbReference type="Proteomes" id="UP000607645">
    <property type="component" value="Unassembled WGS sequence"/>
</dbReference>
<keyword evidence="9" id="KW-0808">Transferase</keyword>
<evidence type="ECO:0000259" key="8">
    <source>
        <dbReference type="Pfam" id="PF01757"/>
    </source>
</evidence>
<comment type="subcellular location">
    <subcellularLocation>
        <location evidence="1">Cell membrane</location>
        <topology evidence="1">Multi-pass membrane protein</topology>
    </subcellularLocation>
</comment>
<feature type="transmembrane region" description="Helical" evidence="7">
    <location>
        <begin position="231"/>
        <end position="249"/>
    </location>
</feature>
<comment type="similarity">
    <text evidence="2">Belongs to the acyltransferase 3 family.</text>
</comment>
<keyword evidence="6 7" id="KW-0472">Membrane</keyword>
<dbReference type="InterPro" id="IPR002656">
    <property type="entry name" value="Acyl_transf_3_dom"/>
</dbReference>